<reference evidence="2" key="1">
    <citation type="submission" date="2014-09" db="EMBL/GenBank/DDBJ databases">
        <authorList>
            <person name="Magalhaes I.L.F."/>
            <person name="Oliveira U."/>
            <person name="Santos F.R."/>
            <person name="Vidigal T.H.D.A."/>
            <person name="Brescovit A.D."/>
            <person name="Santos A.J."/>
        </authorList>
    </citation>
    <scope>NUCLEOTIDE SEQUENCE</scope>
    <source>
        <tissue evidence="2">Shoot tissue taken approximately 20 cm above the soil surface</tissue>
    </source>
</reference>
<proteinExistence type="predicted"/>
<dbReference type="EMBL" id="GBRH01273856">
    <property type="protein sequence ID" value="JAD24039.1"/>
    <property type="molecule type" value="Transcribed_RNA"/>
</dbReference>
<sequence length="24" mass="2746">MRLRSLITGAPFPSPPRSPWLPLR</sequence>
<dbReference type="AlphaFoldDB" id="A0A0A8YDF7"/>
<accession>A0A0A8YDF7</accession>
<feature type="region of interest" description="Disordered" evidence="1">
    <location>
        <begin position="1"/>
        <end position="24"/>
    </location>
</feature>
<protein>
    <submittedName>
        <fullName evidence="2">Uncharacterized protein</fullName>
    </submittedName>
</protein>
<evidence type="ECO:0000313" key="2">
    <source>
        <dbReference type="EMBL" id="JAD24039.1"/>
    </source>
</evidence>
<evidence type="ECO:0000256" key="1">
    <source>
        <dbReference type="SAM" id="MobiDB-lite"/>
    </source>
</evidence>
<feature type="compositionally biased region" description="Pro residues" evidence="1">
    <location>
        <begin position="12"/>
        <end position="24"/>
    </location>
</feature>
<name>A0A0A8YDF7_ARUDO</name>
<reference evidence="2" key="2">
    <citation type="journal article" date="2015" name="Data Brief">
        <title>Shoot transcriptome of the giant reed, Arundo donax.</title>
        <authorList>
            <person name="Barrero R.A."/>
            <person name="Guerrero F.D."/>
            <person name="Moolhuijzen P."/>
            <person name="Goolsby J.A."/>
            <person name="Tidwell J."/>
            <person name="Bellgard S.E."/>
            <person name="Bellgard M.I."/>
        </authorList>
    </citation>
    <scope>NUCLEOTIDE SEQUENCE</scope>
    <source>
        <tissue evidence="2">Shoot tissue taken approximately 20 cm above the soil surface</tissue>
    </source>
</reference>
<organism evidence="2">
    <name type="scientific">Arundo donax</name>
    <name type="common">Giant reed</name>
    <name type="synonym">Donax arundinaceus</name>
    <dbReference type="NCBI Taxonomy" id="35708"/>
    <lineage>
        <taxon>Eukaryota</taxon>
        <taxon>Viridiplantae</taxon>
        <taxon>Streptophyta</taxon>
        <taxon>Embryophyta</taxon>
        <taxon>Tracheophyta</taxon>
        <taxon>Spermatophyta</taxon>
        <taxon>Magnoliopsida</taxon>
        <taxon>Liliopsida</taxon>
        <taxon>Poales</taxon>
        <taxon>Poaceae</taxon>
        <taxon>PACMAD clade</taxon>
        <taxon>Arundinoideae</taxon>
        <taxon>Arundineae</taxon>
        <taxon>Arundo</taxon>
    </lineage>
</organism>